<protein>
    <submittedName>
        <fullName evidence="2">Uncharacterized protein</fullName>
    </submittedName>
</protein>
<organism evidence="2 3">
    <name type="scientific">Microbacterium ginsengiterrae</name>
    <dbReference type="NCBI Taxonomy" id="546115"/>
    <lineage>
        <taxon>Bacteria</taxon>
        <taxon>Bacillati</taxon>
        <taxon>Actinomycetota</taxon>
        <taxon>Actinomycetes</taxon>
        <taxon>Micrococcales</taxon>
        <taxon>Microbacteriaceae</taxon>
        <taxon>Microbacterium</taxon>
    </lineage>
</organism>
<evidence type="ECO:0000256" key="1">
    <source>
        <dbReference type="SAM" id="MobiDB-lite"/>
    </source>
</evidence>
<feature type="region of interest" description="Disordered" evidence="1">
    <location>
        <begin position="1"/>
        <end position="33"/>
    </location>
</feature>
<dbReference type="AlphaFoldDB" id="A0A7W9CD76"/>
<comment type="caution">
    <text evidence="2">The sequence shown here is derived from an EMBL/GenBank/DDBJ whole genome shotgun (WGS) entry which is preliminary data.</text>
</comment>
<evidence type="ECO:0000313" key="2">
    <source>
        <dbReference type="EMBL" id="MBB5743452.1"/>
    </source>
</evidence>
<proteinExistence type="predicted"/>
<reference evidence="2 3" key="1">
    <citation type="submission" date="2020-08" db="EMBL/GenBank/DDBJ databases">
        <title>Sequencing the genomes of 1000 actinobacteria strains.</title>
        <authorList>
            <person name="Klenk H.-P."/>
        </authorList>
    </citation>
    <scope>NUCLEOTIDE SEQUENCE [LARGE SCALE GENOMIC DNA]</scope>
    <source>
        <strain evidence="2 3">DSM 24823</strain>
    </source>
</reference>
<accession>A0A7W9CD76</accession>
<evidence type="ECO:0000313" key="3">
    <source>
        <dbReference type="Proteomes" id="UP000517712"/>
    </source>
</evidence>
<dbReference type="EMBL" id="JACHMU010000001">
    <property type="protein sequence ID" value="MBB5743452.1"/>
    <property type="molecule type" value="Genomic_DNA"/>
</dbReference>
<sequence>MSSDELGGTGSSGFDDEPWEGPADPFADPSGLNAFTQEIENVDASDWDVDSDSLWGDTGVDTVIDDDGGTFETDFPG</sequence>
<gene>
    <name evidence="2" type="ORF">HD600_001949</name>
</gene>
<dbReference type="Proteomes" id="UP000517712">
    <property type="component" value="Unassembled WGS sequence"/>
</dbReference>
<keyword evidence="3" id="KW-1185">Reference proteome</keyword>
<dbReference type="RefSeq" id="WP_184283344.1">
    <property type="nucleotide sequence ID" value="NZ_BAAAPG010000001.1"/>
</dbReference>
<name>A0A7W9CD76_9MICO</name>